<sequence length="114" mass="13372">MVPKKASPERVGDYRPISLTGLGIKFLTKMAANRLQAVILCCVHKNQYGFIKTRIIQDCIGWTLEYLHQCHQSKRPILILKQDFEKAFDSIEHEVILELLKYKGFNSKWRSWIH</sequence>
<organism evidence="2 3">
    <name type="scientific">Hordeum vulgare subsp. vulgare</name>
    <name type="common">Domesticated barley</name>
    <dbReference type="NCBI Taxonomy" id="112509"/>
    <lineage>
        <taxon>Eukaryota</taxon>
        <taxon>Viridiplantae</taxon>
        <taxon>Streptophyta</taxon>
        <taxon>Embryophyta</taxon>
        <taxon>Tracheophyta</taxon>
        <taxon>Spermatophyta</taxon>
        <taxon>Magnoliopsida</taxon>
        <taxon>Liliopsida</taxon>
        <taxon>Poales</taxon>
        <taxon>Poaceae</taxon>
        <taxon>BOP clade</taxon>
        <taxon>Pooideae</taxon>
        <taxon>Triticodae</taxon>
        <taxon>Triticeae</taxon>
        <taxon>Hordeinae</taxon>
        <taxon>Hordeum</taxon>
    </lineage>
</organism>
<feature type="domain" description="Reverse transcriptase" evidence="1">
    <location>
        <begin position="1"/>
        <end position="114"/>
    </location>
</feature>
<dbReference type="Pfam" id="PF00078">
    <property type="entry name" value="RVT_1"/>
    <property type="match status" value="1"/>
</dbReference>
<dbReference type="InterPro" id="IPR043502">
    <property type="entry name" value="DNA/RNA_pol_sf"/>
</dbReference>
<dbReference type="Gramene" id="HORVU.MOREX.r3.3HG0277570.1">
    <property type="protein sequence ID" value="HORVU.MOREX.r3.3HG0277570.1.CDS1"/>
    <property type="gene ID" value="HORVU.MOREX.r3.3HG0277570"/>
</dbReference>
<dbReference type="PANTHER" id="PTHR31635:SF196">
    <property type="entry name" value="REVERSE TRANSCRIPTASE DOMAIN-CONTAINING PROTEIN-RELATED"/>
    <property type="match status" value="1"/>
</dbReference>
<name>A0A8I6XV98_HORVV</name>
<dbReference type="SMR" id="A0A8I6XV98"/>
<dbReference type="AlphaFoldDB" id="A0A8I6XV98"/>
<dbReference type="PANTHER" id="PTHR31635">
    <property type="entry name" value="REVERSE TRANSCRIPTASE DOMAIN-CONTAINING PROTEIN-RELATED"/>
    <property type="match status" value="1"/>
</dbReference>
<reference evidence="3" key="1">
    <citation type="journal article" date="2012" name="Nature">
        <title>A physical, genetic and functional sequence assembly of the barley genome.</title>
        <authorList>
            <consortium name="The International Barley Genome Sequencing Consortium"/>
            <person name="Mayer K.F."/>
            <person name="Waugh R."/>
            <person name="Brown J.W."/>
            <person name="Schulman A."/>
            <person name="Langridge P."/>
            <person name="Platzer M."/>
            <person name="Fincher G.B."/>
            <person name="Muehlbauer G.J."/>
            <person name="Sato K."/>
            <person name="Close T.J."/>
            <person name="Wise R.P."/>
            <person name="Stein N."/>
        </authorList>
    </citation>
    <scope>NUCLEOTIDE SEQUENCE [LARGE SCALE GENOMIC DNA]</scope>
    <source>
        <strain evidence="3">cv. Morex</strain>
    </source>
</reference>
<reference evidence="2" key="2">
    <citation type="submission" date="2020-10" db="EMBL/GenBank/DDBJ databases">
        <authorList>
            <person name="Scholz U."/>
            <person name="Mascher M."/>
            <person name="Fiebig A."/>
        </authorList>
    </citation>
    <scope>NUCLEOTIDE SEQUENCE [LARGE SCALE GENOMIC DNA]</scope>
    <source>
        <strain evidence="2">cv. Morex</strain>
    </source>
</reference>
<dbReference type="SUPFAM" id="SSF56672">
    <property type="entry name" value="DNA/RNA polymerases"/>
    <property type="match status" value="1"/>
</dbReference>
<dbReference type="Proteomes" id="UP000011116">
    <property type="component" value="Chromosome 3H"/>
</dbReference>
<evidence type="ECO:0000313" key="2">
    <source>
        <dbReference type="EnsemblPlants" id="HORVU.MOREX.r3.3HG0277570.1.CDS1"/>
    </source>
</evidence>
<accession>A0A8I6XV98</accession>
<dbReference type="InterPro" id="IPR000477">
    <property type="entry name" value="RT_dom"/>
</dbReference>
<evidence type="ECO:0000259" key="1">
    <source>
        <dbReference type="PROSITE" id="PS50878"/>
    </source>
</evidence>
<reference evidence="2" key="3">
    <citation type="submission" date="2022-01" db="UniProtKB">
        <authorList>
            <consortium name="EnsemblPlants"/>
        </authorList>
    </citation>
    <scope>IDENTIFICATION</scope>
    <source>
        <strain evidence="2">subsp. vulgare</strain>
    </source>
</reference>
<keyword evidence="3" id="KW-1185">Reference proteome</keyword>
<dbReference type="PROSITE" id="PS50878">
    <property type="entry name" value="RT_POL"/>
    <property type="match status" value="1"/>
</dbReference>
<dbReference type="EnsemblPlants" id="HORVU.MOREX.r3.3HG0277570.1">
    <property type="protein sequence ID" value="HORVU.MOREX.r3.3HG0277570.1.CDS1"/>
    <property type="gene ID" value="HORVU.MOREX.r3.3HG0277570"/>
</dbReference>
<proteinExistence type="predicted"/>
<protein>
    <recommendedName>
        <fullName evidence="1">Reverse transcriptase domain-containing protein</fullName>
    </recommendedName>
</protein>
<evidence type="ECO:0000313" key="3">
    <source>
        <dbReference type="Proteomes" id="UP000011116"/>
    </source>
</evidence>